<accession>A0A1E5LJM2</accession>
<keyword evidence="1" id="KW-0479">Metal-binding</keyword>
<gene>
    <name evidence="4" type="ORF">BFG57_08435</name>
</gene>
<dbReference type="InterPro" id="IPR001303">
    <property type="entry name" value="Aldolase_II/adducin_N"/>
</dbReference>
<dbReference type="AlphaFoldDB" id="A0A1E5LJM2"/>
<evidence type="ECO:0000313" key="4">
    <source>
        <dbReference type="EMBL" id="OEH94275.1"/>
    </source>
</evidence>
<dbReference type="PANTHER" id="PTHR22789:SF0">
    <property type="entry name" value="3-OXO-TETRONATE 4-PHOSPHATE DECARBOXYLASE-RELATED"/>
    <property type="match status" value="1"/>
</dbReference>
<sequence length="215" mass="23563">MEVAEAKQLVCDAGKRLLASGLVEGTWGNISLRVDDTTMVITPSGKNYEDLTPEDMVIVNLKTLKYDGDLKPSTECGLHAEIYKDRKAVNAVIHTHSLHGCTVAAARKEIPPILDDMVQIIGPSIRVADYAISGTKKLTKNVIKALKGRNGALLANHGTICIGRSIDEAFVTCRVLEKACRIFIDVQNIGGATQINKIEAIAMHQYYLRKYSKQQ</sequence>
<feature type="domain" description="Class II aldolase/adducin N-terminal" evidence="3">
    <location>
        <begin position="8"/>
        <end position="184"/>
    </location>
</feature>
<dbReference type="Gene3D" id="3.40.225.10">
    <property type="entry name" value="Class II aldolase/adducin N-terminal domain"/>
    <property type="match status" value="1"/>
</dbReference>
<dbReference type="GO" id="GO:0046872">
    <property type="term" value="F:metal ion binding"/>
    <property type="evidence" value="ECO:0007669"/>
    <property type="project" value="UniProtKB-KW"/>
</dbReference>
<dbReference type="GO" id="GO:0005829">
    <property type="term" value="C:cytosol"/>
    <property type="evidence" value="ECO:0007669"/>
    <property type="project" value="TreeGrafter"/>
</dbReference>
<reference evidence="4 5" key="1">
    <citation type="submission" date="2016-08" db="EMBL/GenBank/DDBJ databases">
        <title>Genome of Bacillus solimangrovi GH2-4.</title>
        <authorList>
            <person name="Lim S."/>
            <person name="Kim B.-C."/>
        </authorList>
    </citation>
    <scope>NUCLEOTIDE SEQUENCE [LARGE SCALE GENOMIC DNA]</scope>
    <source>
        <strain evidence="4 5">GH2-4</strain>
    </source>
</reference>
<evidence type="ECO:0000256" key="1">
    <source>
        <dbReference type="ARBA" id="ARBA00022723"/>
    </source>
</evidence>
<dbReference type="RefSeq" id="WP_069715631.1">
    <property type="nucleotide sequence ID" value="NZ_MJEH01000003.1"/>
</dbReference>
<dbReference type="STRING" id="1305675.BFG57_08435"/>
<evidence type="ECO:0000259" key="3">
    <source>
        <dbReference type="SMART" id="SM01007"/>
    </source>
</evidence>
<dbReference type="SUPFAM" id="SSF53639">
    <property type="entry name" value="AraD/HMP-PK domain-like"/>
    <property type="match status" value="1"/>
</dbReference>
<dbReference type="EMBL" id="MJEH01000003">
    <property type="protein sequence ID" value="OEH94275.1"/>
    <property type="molecule type" value="Genomic_DNA"/>
</dbReference>
<dbReference type="PANTHER" id="PTHR22789">
    <property type="entry name" value="FUCULOSE PHOSPHATE ALDOLASE"/>
    <property type="match status" value="1"/>
</dbReference>
<dbReference type="GO" id="GO:0016832">
    <property type="term" value="F:aldehyde-lyase activity"/>
    <property type="evidence" value="ECO:0007669"/>
    <property type="project" value="TreeGrafter"/>
</dbReference>
<comment type="caution">
    <text evidence="4">The sequence shown here is derived from an EMBL/GenBank/DDBJ whole genome shotgun (WGS) entry which is preliminary data.</text>
</comment>
<dbReference type="Proteomes" id="UP000095209">
    <property type="component" value="Unassembled WGS sequence"/>
</dbReference>
<protein>
    <recommendedName>
        <fullName evidence="3">Class II aldolase/adducin N-terminal domain-containing protein</fullName>
    </recommendedName>
</protein>
<dbReference type="InterPro" id="IPR036409">
    <property type="entry name" value="Aldolase_II/adducin_N_sf"/>
</dbReference>
<evidence type="ECO:0000313" key="5">
    <source>
        <dbReference type="Proteomes" id="UP000095209"/>
    </source>
</evidence>
<keyword evidence="5" id="KW-1185">Reference proteome</keyword>
<proteinExistence type="predicted"/>
<dbReference type="SMART" id="SM01007">
    <property type="entry name" value="Aldolase_II"/>
    <property type="match status" value="1"/>
</dbReference>
<evidence type="ECO:0000256" key="2">
    <source>
        <dbReference type="ARBA" id="ARBA00023239"/>
    </source>
</evidence>
<dbReference type="InterPro" id="IPR050197">
    <property type="entry name" value="Aldolase_class_II_sugar_metab"/>
</dbReference>
<keyword evidence="2" id="KW-0456">Lyase</keyword>
<dbReference type="Pfam" id="PF00596">
    <property type="entry name" value="Aldolase_II"/>
    <property type="match status" value="1"/>
</dbReference>
<name>A0A1E5LJM2_9BACI</name>
<dbReference type="GO" id="GO:0019323">
    <property type="term" value="P:pentose catabolic process"/>
    <property type="evidence" value="ECO:0007669"/>
    <property type="project" value="TreeGrafter"/>
</dbReference>
<organism evidence="4 5">
    <name type="scientific">Bacillus solimangrovi</name>
    <dbReference type="NCBI Taxonomy" id="1305675"/>
    <lineage>
        <taxon>Bacteria</taxon>
        <taxon>Bacillati</taxon>
        <taxon>Bacillota</taxon>
        <taxon>Bacilli</taxon>
        <taxon>Bacillales</taxon>
        <taxon>Bacillaceae</taxon>
        <taxon>Bacillus</taxon>
    </lineage>
</organism>